<feature type="compositionally biased region" description="Low complexity" evidence="1">
    <location>
        <begin position="254"/>
        <end position="263"/>
    </location>
</feature>
<feature type="region of interest" description="Disordered" evidence="1">
    <location>
        <begin position="142"/>
        <end position="169"/>
    </location>
</feature>
<feature type="compositionally biased region" description="Pro residues" evidence="1">
    <location>
        <begin position="282"/>
        <end position="303"/>
    </location>
</feature>
<dbReference type="Proteomes" id="UP000830375">
    <property type="component" value="Unassembled WGS sequence"/>
</dbReference>
<organism evidence="2 3">
    <name type="scientific">Labeo rohita</name>
    <name type="common">Indian major carp</name>
    <name type="synonym">Cyprinus rohita</name>
    <dbReference type="NCBI Taxonomy" id="84645"/>
    <lineage>
        <taxon>Eukaryota</taxon>
        <taxon>Metazoa</taxon>
        <taxon>Chordata</taxon>
        <taxon>Craniata</taxon>
        <taxon>Vertebrata</taxon>
        <taxon>Euteleostomi</taxon>
        <taxon>Actinopterygii</taxon>
        <taxon>Neopterygii</taxon>
        <taxon>Teleostei</taxon>
        <taxon>Ostariophysi</taxon>
        <taxon>Cypriniformes</taxon>
        <taxon>Cyprinidae</taxon>
        <taxon>Labeoninae</taxon>
        <taxon>Labeonini</taxon>
        <taxon>Labeo</taxon>
    </lineage>
</organism>
<feature type="compositionally biased region" description="Polar residues" evidence="1">
    <location>
        <begin position="203"/>
        <end position="224"/>
    </location>
</feature>
<name>A0ABQ8M8K5_LABRO</name>
<feature type="compositionally biased region" description="Basic and acidic residues" evidence="1">
    <location>
        <begin position="156"/>
        <end position="166"/>
    </location>
</feature>
<feature type="compositionally biased region" description="Pro residues" evidence="1">
    <location>
        <begin position="354"/>
        <end position="368"/>
    </location>
</feature>
<feature type="compositionally biased region" description="Pro residues" evidence="1">
    <location>
        <begin position="327"/>
        <end position="338"/>
    </location>
</feature>
<feature type="region of interest" description="Disordered" evidence="1">
    <location>
        <begin position="249"/>
        <end position="374"/>
    </location>
</feature>
<evidence type="ECO:0000313" key="3">
    <source>
        <dbReference type="Proteomes" id="UP000830375"/>
    </source>
</evidence>
<evidence type="ECO:0000256" key="1">
    <source>
        <dbReference type="SAM" id="MobiDB-lite"/>
    </source>
</evidence>
<protein>
    <submittedName>
        <fullName evidence="2">Neurofilament medium polypeptide</fullName>
    </submittedName>
</protein>
<reference evidence="2 3" key="1">
    <citation type="submission" date="2022-01" db="EMBL/GenBank/DDBJ databases">
        <title>A high-quality chromosome-level genome assembly of rohu carp, Labeo rohita.</title>
        <authorList>
            <person name="Arick M.A. II"/>
            <person name="Hsu C.-Y."/>
            <person name="Magbanua Z."/>
            <person name="Pechanova O."/>
            <person name="Grover C."/>
            <person name="Miller E."/>
            <person name="Thrash A."/>
            <person name="Ezzel L."/>
            <person name="Alam S."/>
            <person name="Benzie J."/>
            <person name="Hamilton M."/>
            <person name="Karsi A."/>
            <person name="Lawrence M.L."/>
            <person name="Peterson D.G."/>
        </authorList>
    </citation>
    <scope>NUCLEOTIDE SEQUENCE [LARGE SCALE GENOMIC DNA]</scope>
    <source>
        <strain evidence="3">BAU-BD-2019</strain>
        <tissue evidence="2">Blood</tissue>
    </source>
</reference>
<proteinExistence type="predicted"/>
<evidence type="ECO:0000313" key="2">
    <source>
        <dbReference type="EMBL" id="KAI2659211.1"/>
    </source>
</evidence>
<gene>
    <name evidence="2" type="ORF">H4Q32_023451</name>
</gene>
<keyword evidence="3" id="KW-1185">Reference proteome</keyword>
<sequence length="573" mass="61132">MTSEATPITAATPPTYTCDARSHAHRLPFSHFRVSGFRIGACRVNVFPVTAAAVLNKIFWFRCVFPMDPLLRPEFILLKQGGLPLEGYTTMFQLVADATSYPDDALCAFYDTSLNASCRAPSSEDGPRADFAAFVEWTLARNRSTPDPEPSQPPPRHAEHAHEPTVREPAIVTATVRSSVEREYAEDSITHGTTAEGELNLDLGQNLTPSNSHPISTLSPLSPVNPSAHPQLTICAVGSPRVCQSPLVSWLEDPSSSPPASESWTLPRPSDPAAPPRLSAPSSPPSPVSPPAPPGSIVPPAPPRSVVAPPSPQSSVAPAPPRTSGSPPLPWPPEPWALPGPSGSSVSPRIIGSPSPPWALPPPAPPQSVGPRELSACPPPWLLPPSASPWVIMAAVWVRLGSSCFRSLLSPPWLLSPSSPPWTIPSPPWTPSFALPSEVRPPPKLLPKTLYILFSLFVGTRTCLPGGEVNVTPLDFLVGFSHHFPLQLCVLVSPSLSAPVCVVATQMFDNHYVHYYIQQHNTSISQSVIFLSNLHPCSGIKTMEVGHEVRHLCQSTIVGAASVSVTASESGSI</sequence>
<dbReference type="EMBL" id="JACTAM010000011">
    <property type="protein sequence ID" value="KAI2659211.1"/>
    <property type="molecule type" value="Genomic_DNA"/>
</dbReference>
<feature type="region of interest" description="Disordered" evidence="1">
    <location>
        <begin position="202"/>
        <end position="224"/>
    </location>
</feature>
<accession>A0ABQ8M8K5</accession>
<comment type="caution">
    <text evidence="2">The sequence shown here is derived from an EMBL/GenBank/DDBJ whole genome shotgun (WGS) entry which is preliminary data.</text>
</comment>
<feature type="compositionally biased region" description="Low complexity" evidence="1">
    <location>
        <begin position="304"/>
        <end position="326"/>
    </location>
</feature>